<dbReference type="InterPro" id="IPR000276">
    <property type="entry name" value="GPCR_Rhodpsn"/>
</dbReference>
<dbReference type="SMART" id="SM01381">
    <property type="entry name" value="7TM_GPCR_Srsx"/>
    <property type="match status" value="1"/>
</dbReference>
<dbReference type="SUPFAM" id="SSF81321">
    <property type="entry name" value="Family A G protein-coupled receptor-like"/>
    <property type="match status" value="1"/>
</dbReference>
<dbReference type="InterPro" id="IPR019424">
    <property type="entry name" value="7TM_GPCR_Srsx"/>
</dbReference>
<feature type="transmembrane region" description="Helical" evidence="5">
    <location>
        <begin position="207"/>
        <end position="224"/>
    </location>
</feature>
<feature type="transmembrane region" description="Helical" evidence="5">
    <location>
        <begin position="131"/>
        <end position="152"/>
    </location>
</feature>
<proteinExistence type="predicted"/>
<feature type="transmembrane region" description="Helical" evidence="5">
    <location>
        <begin position="172"/>
        <end position="195"/>
    </location>
</feature>
<feature type="transmembrane region" description="Helical" evidence="5">
    <location>
        <begin position="49"/>
        <end position="75"/>
    </location>
</feature>
<keyword evidence="8" id="KW-1185">Reference proteome</keyword>
<dbReference type="Proteomes" id="UP001432027">
    <property type="component" value="Unassembled WGS sequence"/>
</dbReference>
<dbReference type="EMBL" id="BTSX01000004">
    <property type="protein sequence ID" value="GMS92705.1"/>
    <property type="molecule type" value="Genomic_DNA"/>
</dbReference>
<name>A0AAV5TAX9_9BILA</name>
<evidence type="ECO:0000313" key="8">
    <source>
        <dbReference type="Proteomes" id="UP001432027"/>
    </source>
</evidence>
<dbReference type="Gene3D" id="1.20.1070.10">
    <property type="entry name" value="Rhodopsin 7-helix transmembrane proteins"/>
    <property type="match status" value="1"/>
</dbReference>
<dbReference type="PROSITE" id="PS50262">
    <property type="entry name" value="G_PROTEIN_RECEP_F1_2"/>
    <property type="match status" value="1"/>
</dbReference>
<evidence type="ECO:0000256" key="2">
    <source>
        <dbReference type="ARBA" id="ARBA00022692"/>
    </source>
</evidence>
<dbReference type="AlphaFoldDB" id="A0AAV5TAX9"/>
<dbReference type="InterPro" id="IPR047130">
    <property type="entry name" value="7TM_GPCR_Srsx_nematod"/>
</dbReference>
<dbReference type="CDD" id="cd00637">
    <property type="entry name" value="7tm_classA_rhodopsin-like"/>
    <property type="match status" value="1"/>
</dbReference>
<gene>
    <name evidence="7" type="ORF">PENTCL1PPCAC_14880</name>
</gene>
<organism evidence="7 8">
    <name type="scientific">Pristionchus entomophagus</name>
    <dbReference type="NCBI Taxonomy" id="358040"/>
    <lineage>
        <taxon>Eukaryota</taxon>
        <taxon>Metazoa</taxon>
        <taxon>Ecdysozoa</taxon>
        <taxon>Nematoda</taxon>
        <taxon>Chromadorea</taxon>
        <taxon>Rhabditida</taxon>
        <taxon>Rhabditina</taxon>
        <taxon>Diplogasteromorpha</taxon>
        <taxon>Diplogasteroidea</taxon>
        <taxon>Neodiplogasteridae</taxon>
        <taxon>Pristionchus</taxon>
    </lineage>
</organism>
<evidence type="ECO:0000256" key="4">
    <source>
        <dbReference type="ARBA" id="ARBA00023136"/>
    </source>
</evidence>
<feature type="transmembrane region" description="Helical" evidence="5">
    <location>
        <begin position="244"/>
        <end position="266"/>
    </location>
</feature>
<dbReference type="GO" id="GO:0004930">
    <property type="term" value="F:G protein-coupled receptor activity"/>
    <property type="evidence" value="ECO:0007669"/>
    <property type="project" value="InterPro"/>
</dbReference>
<dbReference type="PANTHER" id="PTHR23360">
    <property type="entry name" value="G-PROTEIN COUPLED RECEPTORS FAMILY 1 PROFILE DOMAIN-CONTAINING PROTEIN-RELATED"/>
    <property type="match status" value="1"/>
</dbReference>
<reference evidence="7" key="1">
    <citation type="submission" date="2023-10" db="EMBL/GenBank/DDBJ databases">
        <title>Genome assembly of Pristionchus species.</title>
        <authorList>
            <person name="Yoshida K."/>
            <person name="Sommer R.J."/>
        </authorList>
    </citation>
    <scope>NUCLEOTIDE SEQUENCE</scope>
    <source>
        <strain evidence="7">RS0144</strain>
    </source>
</reference>
<evidence type="ECO:0000256" key="1">
    <source>
        <dbReference type="ARBA" id="ARBA00004370"/>
    </source>
</evidence>
<dbReference type="Pfam" id="PF10320">
    <property type="entry name" value="7TM_GPCR_Srsx"/>
    <property type="match status" value="1"/>
</dbReference>
<protein>
    <recommendedName>
        <fullName evidence="6">G-protein coupled receptors family 1 profile domain-containing protein</fullName>
    </recommendedName>
</protein>
<dbReference type="PANTHER" id="PTHR23360:SF5">
    <property type="entry name" value="G-PROTEIN COUPLED RECEPTORS FAMILY 1 PROFILE DOMAIN-CONTAINING PROTEIN"/>
    <property type="match status" value="1"/>
</dbReference>
<evidence type="ECO:0000256" key="3">
    <source>
        <dbReference type="ARBA" id="ARBA00022989"/>
    </source>
</evidence>
<keyword evidence="2 5" id="KW-0812">Transmembrane</keyword>
<feature type="domain" description="G-protein coupled receptors family 1 profile" evidence="6">
    <location>
        <begin position="31"/>
        <end position="223"/>
    </location>
</feature>
<feature type="transmembrane region" description="Helical" evidence="5">
    <location>
        <begin position="95"/>
        <end position="119"/>
    </location>
</feature>
<evidence type="ECO:0000313" key="7">
    <source>
        <dbReference type="EMBL" id="GMS92705.1"/>
    </source>
</evidence>
<feature type="transmembrane region" description="Helical" evidence="5">
    <location>
        <begin position="16"/>
        <end position="37"/>
    </location>
</feature>
<dbReference type="GO" id="GO:0016020">
    <property type="term" value="C:membrane"/>
    <property type="evidence" value="ECO:0007669"/>
    <property type="project" value="UniProtKB-SubCell"/>
</dbReference>
<comment type="subcellular location">
    <subcellularLocation>
        <location evidence="1">Membrane</location>
    </subcellularLocation>
</comment>
<accession>A0AAV5TAX9</accession>
<keyword evidence="4 5" id="KW-0472">Membrane</keyword>
<keyword evidence="3 5" id="KW-1133">Transmembrane helix</keyword>
<dbReference type="InterPro" id="IPR017452">
    <property type="entry name" value="GPCR_Rhodpsn_7TM"/>
</dbReference>
<evidence type="ECO:0000256" key="5">
    <source>
        <dbReference type="SAM" id="Phobius"/>
    </source>
</evidence>
<sequence length="268" mass="30397">KKMDGVNSFYWNLARAFFGVSTVCASLGIICNSLIFITTIRTRALRATYNILIAVCALADVFHQCGTLVQIPFLFGYYLEIESKLCDAILFLPEMGIAIGCTCILCIGLDRMISVLFSIRYRVFNKTYYHLALGSIVIGYCAYLCCLMTTFYRPQRVLCQVMAPYPDEGIVWFASANLLVNVVSTVVYFIMWLGLRSNADSKVMKRIVKSLLIIVTVDVSGWILTPGLVQLSQHLDIEPQQKFAWAYFSIIFVNLALSMKLFIYYFTR</sequence>
<comment type="caution">
    <text evidence="7">The sequence shown here is derived from an EMBL/GenBank/DDBJ whole genome shotgun (WGS) entry which is preliminary data.</text>
</comment>
<evidence type="ECO:0000259" key="6">
    <source>
        <dbReference type="PROSITE" id="PS50262"/>
    </source>
</evidence>
<feature type="non-terminal residue" evidence="7">
    <location>
        <position position="1"/>
    </location>
</feature>